<comment type="subcellular location">
    <subcellularLocation>
        <location evidence="1">Cell membrane</location>
        <topology evidence="1">Lipid-anchor</topology>
        <topology evidence="1">GPI-anchor</topology>
    </subcellularLocation>
</comment>
<protein>
    <recommendedName>
        <fullName evidence="12">Phytocyanin domain-containing protein</fullName>
    </recommendedName>
</protein>
<name>A0AAP0RT82_LIQFO</name>
<evidence type="ECO:0000256" key="8">
    <source>
        <dbReference type="ARBA" id="ARBA00023288"/>
    </source>
</evidence>
<keyword evidence="10" id="KW-1133">Transmembrane helix</keyword>
<evidence type="ECO:0000313" key="14">
    <source>
        <dbReference type="Proteomes" id="UP001415857"/>
    </source>
</evidence>
<feature type="domain" description="Phytocyanin" evidence="12">
    <location>
        <begin position="32"/>
        <end position="134"/>
    </location>
</feature>
<evidence type="ECO:0000313" key="13">
    <source>
        <dbReference type="EMBL" id="KAK9281450.1"/>
    </source>
</evidence>
<keyword evidence="4 11" id="KW-0732">Signal</keyword>
<dbReference type="Pfam" id="PF02298">
    <property type="entry name" value="Cu_bind_like"/>
    <property type="match status" value="1"/>
</dbReference>
<dbReference type="GO" id="GO:0098552">
    <property type="term" value="C:side of membrane"/>
    <property type="evidence" value="ECO:0007669"/>
    <property type="project" value="UniProtKB-KW"/>
</dbReference>
<dbReference type="InterPro" id="IPR039391">
    <property type="entry name" value="Phytocyanin-like"/>
</dbReference>
<keyword evidence="2" id="KW-1003">Cell membrane</keyword>
<keyword evidence="6" id="KW-1015">Disulfide bond</keyword>
<dbReference type="PANTHER" id="PTHR33021">
    <property type="entry name" value="BLUE COPPER PROTEIN"/>
    <property type="match status" value="1"/>
</dbReference>
<dbReference type="Gene3D" id="2.60.40.420">
    <property type="entry name" value="Cupredoxins - blue copper proteins"/>
    <property type="match status" value="1"/>
</dbReference>
<sequence>MKNTNMASPLFGLFCASFIILVAVNAPVGDAEEIKVGDDEGWRVPGANNSAMYSQWAARNRFVVGDSLSFEYQNDSVLVVDKWGYYHCNTSKPISAYNNGNSVIKLDRPGLFYFISGTPDHCKDGQRLILEVMTLRPISQSPPSIASPPDPYVAVPPSPSPLSSSGVVTSMTLISVLMALLATLVTLVWCAP</sequence>
<dbReference type="InterPro" id="IPR003245">
    <property type="entry name" value="Phytocyanin_dom"/>
</dbReference>
<dbReference type="InterPro" id="IPR008972">
    <property type="entry name" value="Cupredoxin"/>
</dbReference>
<evidence type="ECO:0000256" key="7">
    <source>
        <dbReference type="ARBA" id="ARBA00023180"/>
    </source>
</evidence>
<feature type="signal peptide" evidence="11">
    <location>
        <begin position="1"/>
        <end position="31"/>
    </location>
</feature>
<evidence type="ECO:0000259" key="12">
    <source>
        <dbReference type="PROSITE" id="PS51485"/>
    </source>
</evidence>
<dbReference type="GO" id="GO:0005886">
    <property type="term" value="C:plasma membrane"/>
    <property type="evidence" value="ECO:0007669"/>
    <property type="project" value="UniProtKB-SubCell"/>
</dbReference>
<keyword evidence="8" id="KW-0449">Lipoprotein</keyword>
<dbReference type="AlphaFoldDB" id="A0AAP0RT82"/>
<comment type="similarity">
    <text evidence="9">Belongs to the early nodulin-like (ENODL) family.</text>
</comment>
<dbReference type="InterPro" id="IPR041846">
    <property type="entry name" value="ENL_dom"/>
</dbReference>
<feature type="chain" id="PRO_5043024806" description="Phytocyanin domain-containing protein" evidence="11">
    <location>
        <begin position="32"/>
        <end position="192"/>
    </location>
</feature>
<feature type="transmembrane region" description="Helical" evidence="10">
    <location>
        <begin position="167"/>
        <end position="191"/>
    </location>
</feature>
<reference evidence="13 14" key="1">
    <citation type="journal article" date="2024" name="Plant J.">
        <title>Genome sequences and population genomics reveal climatic adaptation and genomic divergence between two closely related sweetgum species.</title>
        <authorList>
            <person name="Xu W.Q."/>
            <person name="Ren C.Q."/>
            <person name="Zhang X.Y."/>
            <person name="Comes H.P."/>
            <person name="Liu X.H."/>
            <person name="Li Y.G."/>
            <person name="Kettle C.J."/>
            <person name="Jalonen R."/>
            <person name="Gaisberger H."/>
            <person name="Ma Y.Z."/>
            <person name="Qiu Y.X."/>
        </authorList>
    </citation>
    <scope>NUCLEOTIDE SEQUENCE [LARGE SCALE GENOMIC DNA]</scope>
    <source>
        <strain evidence="13">Hangzhou</strain>
    </source>
</reference>
<dbReference type="Proteomes" id="UP001415857">
    <property type="component" value="Unassembled WGS sequence"/>
</dbReference>
<keyword evidence="10" id="KW-0812">Transmembrane</keyword>
<keyword evidence="3" id="KW-0336">GPI-anchor</keyword>
<keyword evidence="7" id="KW-0325">Glycoprotein</keyword>
<keyword evidence="14" id="KW-1185">Reference proteome</keyword>
<organism evidence="13 14">
    <name type="scientific">Liquidambar formosana</name>
    <name type="common">Formosan gum</name>
    <dbReference type="NCBI Taxonomy" id="63359"/>
    <lineage>
        <taxon>Eukaryota</taxon>
        <taxon>Viridiplantae</taxon>
        <taxon>Streptophyta</taxon>
        <taxon>Embryophyta</taxon>
        <taxon>Tracheophyta</taxon>
        <taxon>Spermatophyta</taxon>
        <taxon>Magnoliopsida</taxon>
        <taxon>eudicotyledons</taxon>
        <taxon>Gunneridae</taxon>
        <taxon>Pentapetalae</taxon>
        <taxon>Saxifragales</taxon>
        <taxon>Altingiaceae</taxon>
        <taxon>Liquidambar</taxon>
    </lineage>
</organism>
<comment type="caution">
    <text evidence="13">The sequence shown here is derived from an EMBL/GenBank/DDBJ whole genome shotgun (WGS) entry which is preliminary data.</text>
</comment>
<evidence type="ECO:0000256" key="5">
    <source>
        <dbReference type="ARBA" id="ARBA00023136"/>
    </source>
</evidence>
<dbReference type="GO" id="GO:0009055">
    <property type="term" value="F:electron transfer activity"/>
    <property type="evidence" value="ECO:0007669"/>
    <property type="project" value="InterPro"/>
</dbReference>
<keyword evidence="5 10" id="KW-0472">Membrane</keyword>
<evidence type="ECO:0000256" key="10">
    <source>
        <dbReference type="SAM" id="Phobius"/>
    </source>
</evidence>
<dbReference type="SUPFAM" id="SSF49503">
    <property type="entry name" value="Cupredoxins"/>
    <property type="match status" value="1"/>
</dbReference>
<dbReference type="FunFam" id="2.60.40.420:FF:000010">
    <property type="entry name" value="Early nodulin-like protein 1"/>
    <property type="match status" value="1"/>
</dbReference>
<dbReference type="PROSITE" id="PS51485">
    <property type="entry name" value="PHYTOCYANIN"/>
    <property type="match status" value="1"/>
</dbReference>
<dbReference type="PANTHER" id="PTHR33021:SF234">
    <property type="entry name" value="EARLY NODULIN-LIKE PROTEIN 7"/>
    <property type="match status" value="1"/>
</dbReference>
<evidence type="ECO:0000256" key="3">
    <source>
        <dbReference type="ARBA" id="ARBA00022622"/>
    </source>
</evidence>
<evidence type="ECO:0000256" key="2">
    <source>
        <dbReference type="ARBA" id="ARBA00022475"/>
    </source>
</evidence>
<evidence type="ECO:0000256" key="9">
    <source>
        <dbReference type="ARBA" id="ARBA00035011"/>
    </source>
</evidence>
<dbReference type="EMBL" id="JBBPBK010000007">
    <property type="protein sequence ID" value="KAK9281450.1"/>
    <property type="molecule type" value="Genomic_DNA"/>
</dbReference>
<evidence type="ECO:0000256" key="6">
    <source>
        <dbReference type="ARBA" id="ARBA00023157"/>
    </source>
</evidence>
<evidence type="ECO:0000256" key="4">
    <source>
        <dbReference type="ARBA" id="ARBA00022729"/>
    </source>
</evidence>
<evidence type="ECO:0000256" key="1">
    <source>
        <dbReference type="ARBA" id="ARBA00004609"/>
    </source>
</evidence>
<proteinExistence type="inferred from homology"/>
<dbReference type="CDD" id="cd11019">
    <property type="entry name" value="OsENODL1_like"/>
    <property type="match status" value="1"/>
</dbReference>
<accession>A0AAP0RT82</accession>
<gene>
    <name evidence="13" type="ORF">L1049_004352</name>
</gene>
<evidence type="ECO:0000256" key="11">
    <source>
        <dbReference type="SAM" id="SignalP"/>
    </source>
</evidence>